<keyword evidence="9" id="KW-0999">Mitochondrion inner membrane</keyword>
<dbReference type="OMA" id="NNVCAKE"/>
<protein>
    <recommendedName>
        <fullName evidence="5">NADH dehydrogenase [ubiquinone] 1 alpha subcomplex subunit 3</fullName>
    </recommendedName>
    <alternativeName>
        <fullName evidence="15">Complex I-B9</fullName>
    </alternativeName>
    <alternativeName>
        <fullName evidence="16">NADH-ubiquinone oxidoreductase B9 subunit</fullName>
    </alternativeName>
</protein>
<keyword evidence="6" id="KW-0813">Transport</keyword>
<evidence type="ECO:0000256" key="9">
    <source>
        <dbReference type="ARBA" id="ARBA00022792"/>
    </source>
</evidence>
<comment type="function">
    <text evidence="1">Accessory subunit of the mitochondrial membrane respiratory chain NADH dehydrogenase (Complex I), that is believed not to be involved in catalysis. Complex I functions in the transfer of electrons from NADH to the respiratory chain. The immediate electron acceptor for the enzyme is believed to be ubiquinone.</text>
</comment>
<comment type="subcellular location">
    <subcellularLocation>
        <location evidence="2">Mitochondrion inner membrane</location>
        <topology evidence="2">Single-pass membrane protein</topology>
    </subcellularLocation>
</comment>
<dbReference type="Proteomes" id="UP000314981">
    <property type="component" value="Chromosome 22"/>
</dbReference>
<keyword evidence="12" id="KW-0007">Acetylation</keyword>
<sequence length="78" mass="8157">MAKRIAASLNNVCAKELVLVASFTSGGVPVILPTLSRNTKYSVMINGPSYPRSSQCPSKTMATCPATLRTPGAQAWSG</sequence>
<keyword evidence="14" id="KW-0472">Membrane</keyword>
<evidence type="ECO:0000256" key="3">
    <source>
        <dbReference type="ARBA" id="ARBA00008253"/>
    </source>
</evidence>
<keyword evidence="7" id="KW-0679">Respiratory chain</keyword>
<keyword evidence="13" id="KW-0496">Mitochondrion</keyword>
<evidence type="ECO:0000256" key="13">
    <source>
        <dbReference type="ARBA" id="ARBA00023128"/>
    </source>
</evidence>
<dbReference type="Pfam" id="PF14987">
    <property type="entry name" value="NADHdh_A3"/>
    <property type="match status" value="1"/>
</dbReference>
<keyword evidence="8" id="KW-0812">Transmembrane</keyword>
<evidence type="ECO:0000256" key="12">
    <source>
        <dbReference type="ARBA" id="ARBA00022990"/>
    </source>
</evidence>
<keyword evidence="10" id="KW-0249">Electron transport</keyword>
<keyword evidence="11" id="KW-1133">Transmembrane helix</keyword>
<dbReference type="Ensembl" id="ENSBIXT00000011477.1">
    <property type="protein sequence ID" value="ENSBIXP00000002639.1"/>
    <property type="gene ID" value="ENSBIXG00000009112.1"/>
</dbReference>
<reference evidence="17" key="2">
    <citation type="submission" date="2025-08" db="UniProtKB">
        <authorList>
            <consortium name="Ensembl"/>
        </authorList>
    </citation>
    <scope>IDENTIFICATION</scope>
</reference>
<reference evidence="17 18" key="1">
    <citation type="submission" date="2018-11" db="EMBL/GenBank/DDBJ databases">
        <title>Haplotype-resolved cattle genomes.</title>
        <authorList>
            <person name="Low W.Y."/>
            <person name="Tearle R."/>
            <person name="Bickhart D.M."/>
            <person name="Rosen B.D."/>
            <person name="Koren S."/>
            <person name="Rhie A."/>
            <person name="Hiendleder S."/>
            <person name="Phillippy A.M."/>
            <person name="Smith T.P.L."/>
            <person name="Williams J.L."/>
        </authorList>
    </citation>
    <scope>NUCLEOTIDE SEQUENCE [LARGE SCALE GENOMIC DNA]</scope>
</reference>
<comment type="similarity">
    <text evidence="3">Belongs to the complex I NDUFA3 subunit family.</text>
</comment>
<name>A0A4W2C8L9_BOBOX</name>
<keyword evidence="18" id="KW-1185">Reference proteome</keyword>
<dbReference type="PANTHER" id="PTHR15221:SF0">
    <property type="entry name" value="NADH DEHYDROGENASE [UBIQUINONE] 1 ALPHA SUBCOMPLEX SUBUNIT 3"/>
    <property type="match status" value="1"/>
</dbReference>
<comment type="subunit">
    <text evidence="4">Complex I is composed of 45 different subunits.</text>
</comment>
<evidence type="ECO:0000313" key="18">
    <source>
        <dbReference type="Proteomes" id="UP000314981"/>
    </source>
</evidence>
<evidence type="ECO:0000256" key="5">
    <source>
        <dbReference type="ARBA" id="ARBA00016391"/>
    </source>
</evidence>
<evidence type="ECO:0000256" key="16">
    <source>
        <dbReference type="ARBA" id="ARBA00032035"/>
    </source>
</evidence>
<dbReference type="AlphaFoldDB" id="A0A4W2C8L9"/>
<evidence type="ECO:0000256" key="11">
    <source>
        <dbReference type="ARBA" id="ARBA00022989"/>
    </source>
</evidence>
<dbReference type="InterPro" id="IPR026626">
    <property type="entry name" value="NDUFA3"/>
</dbReference>
<evidence type="ECO:0000256" key="7">
    <source>
        <dbReference type="ARBA" id="ARBA00022660"/>
    </source>
</evidence>
<dbReference type="GO" id="GO:0005743">
    <property type="term" value="C:mitochondrial inner membrane"/>
    <property type="evidence" value="ECO:0007669"/>
    <property type="project" value="UniProtKB-SubCell"/>
</dbReference>
<reference evidence="17" key="3">
    <citation type="submission" date="2025-09" db="UniProtKB">
        <authorList>
            <consortium name="Ensembl"/>
        </authorList>
    </citation>
    <scope>IDENTIFICATION</scope>
</reference>
<evidence type="ECO:0000256" key="1">
    <source>
        <dbReference type="ARBA" id="ARBA00003195"/>
    </source>
</evidence>
<dbReference type="PANTHER" id="PTHR15221">
    <property type="entry name" value="NADH DEHYDROGENASE [UBIQUINONE] 1 ALPHA SUBCOMPLEX SUBUNIT 3"/>
    <property type="match status" value="1"/>
</dbReference>
<accession>A0A4W2C8L9</accession>
<evidence type="ECO:0000256" key="6">
    <source>
        <dbReference type="ARBA" id="ARBA00022448"/>
    </source>
</evidence>
<evidence type="ECO:0000256" key="15">
    <source>
        <dbReference type="ARBA" id="ARBA00031425"/>
    </source>
</evidence>
<evidence type="ECO:0000256" key="10">
    <source>
        <dbReference type="ARBA" id="ARBA00022982"/>
    </source>
</evidence>
<evidence type="ECO:0000256" key="4">
    <source>
        <dbReference type="ARBA" id="ARBA00011533"/>
    </source>
</evidence>
<proteinExistence type="inferred from homology"/>
<evidence type="ECO:0000256" key="8">
    <source>
        <dbReference type="ARBA" id="ARBA00022692"/>
    </source>
</evidence>
<evidence type="ECO:0000256" key="2">
    <source>
        <dbReference type="ARBA" id="ARBA00004434"/>
    </source>
</evidence>
<organism evidence="17 18">
    <name type="scientific">Bos indicus x Bos taurus</name>
    <name type="common">Hybrid cattle</name>
    <dbReference type="NCBI Taxonomy" id="30522"/>
    <lineage>
        <taxon>Eukaryota</taxon>
        <taxon>Metazoa</taxon>
        <taxon>Chordata</taxon>
        <taxon>Craniata</taxon>
        <taxon>Vertebrata</taxon>
        <taxon>Euteleostomi</taxon>
        <taxon>Mammalia</taxon>
        <taxon>Eutheria</taxon>
        <taxon>Laurasiatheria</taxon>
        <taxon>Artiodactyla</taxon>
        <taxon>Ruminantia</taxon>
        <taxon>Pecora</taxon>
        <taxon>Bovidae</taxon>
        <taxon>Bovinae</taxon>
        <taxon>Bos</taxon>
    </lineage>
</organism>
<evidence type="ECO:0000256" key="14">
    <source>
        <dbReference type="ARBA" id="ARBA00023136"/>
    </source>
</evidence>
<evidence type="ECO:0000313" key="17">
    <source>
        <dbReference type="Ensembl" id="ENSBIXP00000002639.1"/>
    </source>
</evidence>
<dbReference type="GO" id="GO:0045271">
    <property type="term" value="C:respiratory chain complex I"/>
    <property type="evidence" value="ECO:0007669"/>
    <property type="project" value="InterPro"/>
</dbReference>